<accession>A0ACB8BNW0</accession>
<comment type="caution">
    <text evidence="1">The sequence shown here is derived from an EMBL/GenBank/DDBJ whole genome shotgun (WGS) entry which is preliminary data.</text>
</comment>
<evidence type="ECO:0000313" key="1">
    <source>
        <dbReference type="EMBL" id="KAH7927600.1"/>
    </source>
</evidence>
<proteinExistence type="predicted"/>
<dbReference type="EMBL" id="MU266364">
    <property type="protein sequence ID" value="KAH7927600.1"/>
    <property type="molecule type" value="Genomic_DNA"/>
</dbReference>
<gene>
    <name evidence="1" type="ORF">BV22DRAFT_1193526</name>
</gene>
<organism evidence="1 2">
    <name type="scientific">Leucogyrophana mollusca</name>
    <dbReference type="NCBI Taxonomy" id="85980"/>
    <lineage>
        <taxon>Eukaryota</taxon>
        <taxon>Fungi</taxon>
        <taxon>Dikarya</taxon>
        <taxon>Basidiomycota</taxon>
        <taxon>Agaricomycotina</taxon>
        <taxon>Agaricomycetes</taxon>
        <taxon>Agaricomycetidae</taxon>
        <taxon>Boletales</taxon>
        <taxon>Boletales incertae sedis</taxon>
        <taxon>Leucogyrophana</taxon>
    </lineage>
</organism>
<name>A0ACB8BNW0_9AGAM</name>
<sequence>MSALTESPLLALAITCAAALFIGGHLAKKKSGPPLPPGPPPLPVVGNVRGIDTHAPWRTYREWGYIYGPIVHTRLFDKHICIINTEEDARELLDRRSQIYSDRPEIATNELFGSAFNSAFLRYGPRWRLHRRLFHQTFRPDHVQTYRPMQLQKGYQLLLGLLDTPEDIFGHLKRSVCPLQDGDHPIPISYAHRHGSSIIMAAAYGYDTKPRDDPYVTAIQKALDFLIAYLSPQASAVVGAFPFILWLPSWFPGLSIKSNAAKSRLLVKEWVDRPFEYVQETINSGTAVPSMATDFLTKQDEQLSPDMMAAIKEASATAFAAGAETTIGALRVFVYAMMKNPEVQKKAQAEIDAVVGTERLPTFDDRRLLPYIDAIVRETLRWLPILPLGVPHATTEDDVYKGYLIPKGSLILANIWAMGHDEARFSNPSEFKPERFLTPGGELTDEALNFAWGFGRRSCVGRHMADASVWSAIVLILSTFNISKQKDNEGREIDAELDWSVGVTVRLEPFPCALAPRSKDMTAERLAALFSASA</sequence>
<reference evidence="1" key="1">
    <citation type="journal article" date="2021" name="New Phytol.">
        <title>Evolutionary innovations through gain and loss of genes in the ectomycorrhizal Boletales.</title>
        <authorList>
            <person name="Wu G."/>
            <person name="Miyauchi S."/>
            <person name="Morin E."/>
            <person name="Kuo A."/>
            <person name="Drula E."/>
            <person name="Varga T."/>
            <person name="Kohler A."/>
            <person name="Feng B."/>
            <person name="Cao Y."/>
            <person name="Lipzen A."/>
            <person name="Daum C."/>
            <person name="Hundley H."/>
            <person name="Pangilinan J."/>
            <person name="Johnson J."/>
            <person name="Barry K."/>
            <person name="LaButti K."/>
            <person name="Ng V."/>
            <person name="Ahrendt S."/>
            <person name="Min B."/>
            <person name="Choi I.G."/>
            <person name="Park H."/>
            <person name="Plett J.M."/>
            <person name="Magnuson J."/>
            <person name="Spatafora J.W."/>
            <person name="Nagy L.G."/>
            <person name="Henrissat B."/>
            <person name="Grigoriev I.V."/>
            <person name="Yang Z.L."/>
            <person name="Xu J."/>
            <person name="Martin F.M."/>
        </authorList>
    </citation>
    <scope>NUCLEOTIDE SEQUENCE</scope>
    <source>
        <strain evidence="1">KUC20120723A-06</strain>
    </source>
</reference>
<protein>
    <submittedName>
        <fullName evidence="1">Cytochrome P450</fullName>
    </submittedName>
</protein>
<keyword evidence="2" id="KW-1185">Reference proteome</keyword>
<dbReference type="Proteomes" id="UP000790709">
    <property type="component" value="Unassembled WGS sequence"/>
</dbReference>
<evidence type="ECO:0000313" key="2">
    <source>
        <dbReference type="Proteomes" id="UP000790709"/>
    </source>
</evidence>